<dbReference type="AlphaFoldDB" id="A0A328FGA0"/>
<dbReference type="CDD" id="cd02440">
    <property type="entry name" value="AdoMet_MTases"/>
    <property type="match status" value="1"/>
</dbReference>
<reference evidence="2 3" key="1">
    <citation type="submission" date="2018-06" db="EMBL/GenBank/DDBJ databases">
        <title>Complete Genome Sequence of Desulfobacter hydrogenophilus (DSM3380).</title>
        <authorList>
            <person name="Marietou A."/>
            <person name="Schreiber L."/>
            <person name="Marshall I."/>
            <person name="Jorgensen B."/>
        </authorList>
    </citation>
    <scope>NUCLEOTIDE SEQUENCE [LARGE SCALE GENOMIC DNA]</scope>
    <source>
        <strain evidence="2 3">DSM 3380</strain>
    </source>
</reference>
<protein>
    <submittedName>
        <fullName evidence="2">Histidine kinase</fullName>
    </submittedName>
</protein>
<name>A0A328FGA0_9BACT</name>
<proteinExistence type="predicted"/>
<keyword evidence="2" id="KW-0418">Kinase</keyword>
<dbReference type="Pfam" id="PF10294">
    <property type="entry name" value="Methyltransf_16"/>
    <property type="match status" value="1"/>
</dbReference>
<evidence type="ECO:0000313" key="4">
    <source>
        <dbReference type="Proteomes" id="UP000293902"/>
    </source>
</evidence>
<accession>A0A328FGA0</accession>
<dbReference type="PANTHER" id="PTHR14614:SF130">
    <property type="entry name" value="PROTEIN-LYSINE N-METHYLTRANSFERASE EEF2KMT"/>
    <property type="match status" value="1"/>
</dbReference>
<organism evidence="2 3">
    <name type="scientific">Desulfobacter hydrogenophilus</name>
    <dbReference type="NCBI Taxonomy" id="2291"/>
    <lineage>
        <taxon>Bacteria</taxon>
        <taxon>Pseudomonadati</taxon>
        <taxon>Thermodesulfobacteriota</taxon>
        <taxon>Desulfobacteria</taxon>
        <taxon>Desulfobacterales</taxon>
        <taxon>Desulfobacteraceae</taxon>
        <taxon>Desulfobacter</taxon>
    </lineage>
</organism>
<gene>
    <name evidence="2" type="ORF">DO021_03760</name>
    <name evidence="1" type="ORF">EYB58_06715</name>
</gene>
<evidence type="ECO:0000313" key="1">
    <source>
        <dbReference type="EMBL" id="QBH15532.1"/>
    </source>
</evidence>
<dbReference type="InterPro" id="IPR029063">
    <property type="entry name" value="SAM-dependent_MTases_sf"/>
</dbReference>
<dbReference type="PANTHER" id="PTHR14614">
    <property type="entry name" value="HEPATOCELLULAR CARCINOMA-ASSOCIATED ANTIGEN"/>
    <property type="match status" value="1"/>
</dbReference>
<dbReference type="EMBL" id="QLNI01000005">
    <property type="protein sequence ID" value="RAM03429.1"/>
    <property type="molecule type" value="Genomic_DNA"/>
</dbReference>
<evidence type="ECO:0000313" key="3">
    <source>
        <dbReference type="Proteomes" id="UP000248798"/>
    </source>
</evidence>
<dbReference type="SUPFAM" id="SSF53335">
    <property type="entry name" value="S-adenosyl-L-methionine-dependent methyltransferases"/>
    <property type="match status" value="1"/>
</dbReference>
<keyword evidence="2" id="KW-0808">Transferase</keyword>
<sequence>MSRVRVRYTTLEIGDMDIHIRTLKDHLQFEDINGEAKKLGISSATWPLFGVVWPSSQVLARLMLDYYVNGKRVLEVGCGIALASLILNKRSADITATDYHPETEGFLAHNVKLNDGEKIPFVRTGWADLDDDLGKFDLIIGSDILYEVEHVNLLSAFINRHAQGYCDVIIVDPRRGNHAKFSKKMAGLGYTCSQKKANQTDDMGKIVICQVLTFSRQGIPNLA</sequence>
<keyword evidence="4" id="KW-1185">Reference proteome</keyword>
<dbReference type="Proteomes" id="UP000248798">
    <property type="component" value="Unassembled WGS sequence"/>
</dbReference>
<dbReference type="OrthoDB" id="264333at2"/>
<dbReference type="GO" id="GO:0016301">
    <property type="term" value="F:kinase activity"/>
    <property type="evidence" value="ECO:0007669"/>
    <property type="project" value="UniProtKB-KW"/>
</dbReference>
<dbReference type="Gene3D" id="3.40.50.150">
    <property type="entry name" value="Vaccinia Virus protein VP39"/>
    <property type="match status" value="1"/>
</dbReference>
<reference evidence="1 4" key="2">
    <citation type="submission" date="2019-02" db="EMBL/GenBank/DDBJ databases">
        <title>Complete genome sequence of Desulfobacter hydrogenophilus AcRS1.</title>
        <authorList>
            <person name="Marietou A."/>
            <person name="Lund M.B."/>
            <person name="Marshall I.P.G."/>
            <person name="Schreiber L."/>
            <person name="Jorgensen B."/>
        </authorList>
    </citation>
    <scope>NUCLEOTIDE SEQUENCE [LARGE SCALE GENOMIC DNA]</scope>
    <source>
        <strain evidence="1 4">AcRS1</strain>
    </source>
</reference>
<dbReference type="EMBL" id="CP036313">
    <property type="protein sequence ID" value="QBH15532.1"/>
    <property type="molecule type" value="Genomic_DNA"/>
</dbReference>
<evidence type="ECO:0000313" key="2">
    <source>
        <dbReference type="EMBL" id="RAM03429.1"/>
    </source>
</evidence>
<dbReference type="Proteomes" id="UP000293902">
    <property type="component" value="Chromosome"/>
</dbReference>
<dbReference type="InterPro" id="IPR019410">
    <property type="entry name" value="Methyltransf_16"/>
</dbReference>